<dbReference type="Proteomes" id="UP000838756">
    <property type="component" value="Unassembled WGS sequence"/>
</dbReference>
<keyword evidence="1" id="KW-0472">Membrane</keyword>
<comment type="caution">
    <text evidence="2">The sequence shown here is derived from an EMBL/GenBank/DDBJ whole genome shotgun (WGS) entry which is preliminary data.</text>
</comment>
<feature type="transmembrane region" description="Helical" evidence="1">
    <location>
        <begin position="27"/>
        <end position="51"/>
    </location>
</feature>
<feature type="non-terminal residue" evidence="2">
    <location>
        <position position="141"/>
    </location>
</feature>
<evidence type="ECO:0000313" key="2">
    <source>
        <dbReference type="EMBL" id="CAH2226709.1"/>
    </source>
</evidence>
<proteinExistence type="predicted"/>
<dbReference type="EMBL" id="CAKXAJ010021864">
    <property type="protein sequence ID" value="CAH2226709.1"/>
    <property type="molecule type" value="Genomic_DNA"/>
</dbReference>
<gene>
    <name evidence="2" type="primary">jg23102</name>
    <name evidence="2" type="ORF">PAEG_LOCUS7404</name>
</gene>
<reference evidence="2" key="1">
    <citation type="submission" date="2022-03" db="EMBL/GenBank/DDBJ databases">
        <authorList>
            <person name="Lindestad O."/>
        </authorList>
    </citation>
    <scope>NUCLEOTIDE SEQUENCE</scope>
</reference>
<dbReference type="OrthoDB" id="2354286at2759"/>
<feature type="transmembrane region" description="Helical" evidence="1">
    <location>
        <begin position="93"/>
        <end position="110"/>
    </location>
</feature>
<feature type="transmembrane region" description="Helical" evidence="1">
    <location>
        <begin position="63"/>
        <end position="81"/>
    </location>
</feature>
<sequence>FGLLSLAAGLVVINSEVEEDSKYLGKVIVIFGALTLVAILIALPFTILLLVGLHKEKRNHIRVYLIFAVVCLVLNVILQISKFSGGYASPKEIPSSIVSILLTIYFLLVLRSQYIKMGLSTNNVAMQQYHPEGHLMNEPKV</sequence>
<keyword evidence="1" id="KW-0812">Transmembrane</keyword>
<keyword evidence="3" id="KW-1185">Reference proteome</keyword>
<evidence type="ECO:0000313" key="3">
    <source>
        <dbReference type="Proteomes" id="UP000838756"/>
    </source>
</evidence>
<dbReference type="AlphaFoldDB" id="A0A8S4QYU8"/>
<organism evidence="2 3">
    <name type="scientific">Pararge aegeria aegeria</name>
    <dbReference type="NCBI Taxonomy" id="348720"/>
    <lineage>
        <taxon>Eukaryota</taxon>
        <taxon>Metazoa</taxon>
        <taxon>Ecdysozoa</taxon>
        <taxon>Arthropoda</taxon>
        <taxon>Hexapoda</taxon>
        <taxon>Insecta</taxon>
        <taxon>Pterygota</taxon>
        <taxon>Neoptera</taxon>
        <taxon>Endopterygota</taxon>
        <taxon>Lepidoptera</taxon>
        <taxon>Glossata</taxon>
        <taxon>Ditrysia</taxon>
        <taxon>Papilionoidea</taxon>
        <taxon>Nymphalidae</taxon>
        <taxon>Satyrinae</taxon>
        <taxon>Satyrini</taxon>
        <taxon>Parargina</taxon>
        <taxon>Pararge</taxon>
    </lineage>
</organism>
<accession>A0A8S4QYU8</accession>
<name>A0A8S4QYU8_9NEOP</name>
<protein>
    <submittedName>
        <fullName evidence="2">Jg23102 protein</fullName>
    </submittedName>
</protein>
<evidence type="ECO:0000256" key="1">
    <source>
        <dbReference type="SAM" id="Phobius"/>
    </source>
</evidence>
<keyword evidence="1" id="KW-1133">Transmembrane helix</keyword>